<accession>A0A807LGZ5</accession>
<proteinExistence type="predicted"/>
<dbReference type="CDD" id="cd13400">
    <property type="entry name" value="LT_IagB-like"/>
    <property type="match status" value="1"/>
</dbReference>
<dbReference type="AlphaFoldDB" id="A0A807LGZ5"/>
<evidence type="ECO:0000259" key="2">
    <source>
        <dbReference type="Pfam" id="PF01464"/>
    </source>
</evidence>
<feature type="chain" id="PRO_5032758729" evidence="1">
    <location>
        <begin position="19"/>
        <end position="155"/>
    </location>
</feature>
<dbReference type="Gene3D" id="1.10.530.10">
    <property type="match status" value="1"/>
</dbReference>
<evidence type="ECO:0000256" key="1">
    <source>
        <dbReference type="SAM" id="SignalP"/>
    </source>
</evidence>
<dbReference type="EMBL" id="CP019445">
    <property type="protein sequence ID" value="APZ05513.1"/>
    <property type="molecule type" value="Genomic_DNA"/>
</dbReference>
<keyword evidence="4" id="KW-1185">Reference proteome</keyword>
<dbReference type="InterPro" id="IPR023346">
    <property type="entry name" value="Lysozyme-like_dom_sf"/>
</dbReference>
<dbReference type="InterPro" id="IPR008258">
    <property type="entry name" value="Transglycosylase_SLT_dom_1"/>
</dbReference>
<organism evidence="3 4">
    <name type="scientific">Kosakonia cowanii JCM 10956 = DSM 18146</name>
    <dbReference type="NCBI Taxonomy" id="1300165"/>
    <lineage>
        <taxon>Bacteria</taxon>
        <taxon>Pseudomonadati</taxon>
        <taxon>Pseudomonadota</taxon>
        <taxon>Gammaproteobacteria</taxon>
        <taxon>Enterobacterales</taxon>
        <taxon>Enterobacteriaceae</taxon>
        <taxon>Kosakonia</taxon>
    </lineage>
</organism>
<reference evidence="3 4" key="1">
    <citation type="submission" date="2017-01" db="EMBL/GenBank/DDBJ databases">
        <authorList>
            <person name="Cao J.-M."/>
        </authorList>
    </citation>
    <scope>NUCLEOTIDE SEQUENCE [LARGE SCALE GENOMIC DNA]</scope>
    <source>
        <strain evidence="3 4">888-76</strain>
    </source>
</reference>
<sequence>MIRLMLVLILLAGHSAEAHCWQRAGARYGIEPALLKAIAVVESGLSATVVHKNRNGSTDVGLMQINSQHFAQLKQYHITARSLITNPCQNVITGAWVLAGQIRQFGYNWEAVGAYNAGNARNRKTHLARLRYSQKVARIYQGLKSNDKEFAAWEK</sequence>
<dbReference type="Proteomes" id="UP000187148">
    <property type="component" value="Chromosome"/>
</dbReference>
<evidence type="ECO:0000313" key="4">
    <source>
        <dbReference type="Proteomes" id="UP000187148"/>
    </source>
</evidence>
<protein>
    <submittedName>
        <fullName evidence="3">Invasion protein IagB</fullName>
    </submittedName>
</protein>
<gene>
    <name evidence="3" type="ORF">BWI95_10890</name>
</gene>
<dbReference type="SUPFAM" id="SSF53955">
    <property type="entry name" value="Lysozyme-like"/>
    <property type="match status" value="1"/>
</dbReference>
<dbReference type="Pfam" id="PF01464">
    <property type="entry name" value="SLT"/>
    <property type="match status" value="1"/>
</dbReference>
<feature type="signal peptide" evidence="1">
    <location>
        <begin position="1"/>
        <end position="18"/>
    </location>
</feature>
<dbReference type="KEGG" id="kco:BWI95_10890"/>
<evidence type="ECO:0000313" key="3">
    <source>
        <dbReference type="EMBL" id="APZ05513.1"/>
    </source>
</evidence>
<keyword evidence="1" id="KW-0732">Signal</keyword>
<name>A0A807LGZ5_9ENTR</name>
<feature type="domain" description="Transglycosylase SLT" evidence="2">
    <location>
        <begin position="20"/>
        <end position="126"/>
    </location>
</feature>